<name>A0A5A7N9T4_9PROT</name>
<sequence length="71" mass="7617">MERTLPLCLKPAADKVRVFTSFSALAMILSALLAAPAAKAQEAEEAEKKPEFFTISGNVALVSDYAFAAFH</sequence>
<evidence type="ECO:0000313" key="2">
    <source>
        <dbReference type="EMBL" id="GER05123.1"/>
    </source>
</evidence>
<gene>
    <name evidence="2" type="ORF">JCM17846_28050</name>
</gene>
<proteinExistence type="predicted"/>
<keyword evidence="3" id="KW-1185">Reference proteome</keyword>
<dbReference type="Proteomes" id="UP000324996">
    <property type="component" value="Unassembled WGS sequence"/>
</dbReference>
<evidence type="ECO:0000313" key="3">
    <source>
        <dbReference type="Proteomes" id="UP000324996"/>
    </source>
</evidence>
<accession>A0A5A7N9T4</accession>
<evidence type="ECO:0000256" key="1">
    <source>
        <dbReference type="SAM" id="SignalP"/>
    </source>
</evidence>
<dbReference type="RefSeq" id="WP_150007318.1">
    <property type="nucleotide sequence ID" value="NZ_BKCN01000018.1"/>
</dbReference>
<comment type="caution">
    <text evidence="2">The sequence shown here is derived from an EMBL/GenBank/DDBJ whole genome shotgun (WGS) entry which is preliminary data.</text>
</comment>
<organism evidence="2 3">
    <name type="scientific">Iodidimonas nitroreducens</name>
    <dbReference type="NCBI Taxonomy" id="1236968"/>
    <lineage>
        <taxon>Bacteria</taxon>
        <taxon>Pseudomonadati</taxon>
        <taxon>Pseudomonadota</taxon>
        <taxon>Alphaproteobacteria</taxon>
        <taxon>Iodidimonadales</taxon>
        <taxon>Iodidimonadaceae</taxon>
        <taxon>Iodidimonas</taxon>
    </lineage>
</organism>
<dbReference type="AlphaFoldDB" id="A0A5A7N9T4"/>
<feature type="signal peptide" evidence="1">
    <location>
        <begin position="1"/>
        <end position="40"/>
    </location>
</feature>
<protein>
    <submittedName>
        <fullName evidence="2">Uncharacterized protein</fullName>
    </submittedName>
</protein>
<reference evidence="2 3" key="1">
    <citation type="submission" date="2019-09" db="EMBL/GenBank/DDBJ databases">
        <title>NBRP : Genome information of microbial organism related human and environment.</title>
        <authorList>
            <person name="Hattori M."/>
            <person name="Oshima K."/>
            <person name="Inaba H."/>
            <person name="Suda W."/>
            <person name="Sakamoto M."/>
            <person name="Iino T."/>
            <person name="Kitahara M."/>
            <person name="Oshida Y."/>
            <person name="Iida T."/>
            <person name="Kudo T."/>
            <person name="Itoh T."/>
            <person name="Ohkuma M."/>
        </authorList>
    </citation>
    <scope>NUCLEOTIDE SEQUENCE [LARGE SCALE GENOMIC DNA]</scope>
    <source>
        <strain evidence="2 3">Q-1</strain>
    </source>
</reference>
<dbReference type="EMBL" id="BKCN01000018">
    <property type="protein sequence ID" value="GER05123.1"/>
    <property type="molecule type" value="Genomic_DNA"/>
</dbReference>
<feature type="chain" id="PRO_5022784588" evidence="1">
    <location>
        <begin position="41"/>
        <end position="71"/>
    </location>
</feature>
<keyword evidence="1" id="KW-0732">Signal</keyword>